<comment type="similarity">
    <text evidence="1">Belongs to the UPF0065 (bug) family.</text>
</comment>
<feature type="signal peptide" evidence="2">
    <location>
        <begin position="1"/>
        <end position="23"/>
    </location>
</feature>
<dbReference type="PROSITE" id="PS51257">
    <property type="entry name" value="PROKAR_LIPOPROTEIN"/>
    <property type="match status" value="1"/>
</dbReference>
<dbReference type="EMBL" id="CP121671">
    <property type="protein sequence ID" value="WFT75702.1"/>
    <property type="molecule type" value="Genomic_DNA"/>
</dbReference>
<dbReference type="Proteomes" id="UP001221597">
    <property type="component" value="Chromosome"/>
</dbReference>
<dbReference type="Pfam" id="PF03401">
    <property type="entry name" value="TctC"/>
    <property type="match status" value="1"/>
</dbReference>
<evidence type="ECO:0000256" key="2">
    <source>
        <dbReference type="SAM" id="SignalP"/>
    </source>
</evidence>
<protein>
    <submittedName>
        <fullName evidence="3">Tripartite tricarboxylate transporter substrate binding protein</fullName>
    </submittedName>
</protein>
<name>A0ABY8J299_9BACI</name>
<dbReference type="PIRSF" id="PIRSF017082">
    <property type="entry name" value="YflP"/>
    <property type="match status" value="1"/>
</dbReference>
<dbReference type="Gene3D" id="3.40.190.150">
    <property type="entry name" value="Bordetella uptake gene, domain 1"/>
    <property type="match status" value="1"/>
</dbReference>
<dbReference type="CDD" id="cd07012">
    <property type="entry name" value="PBP2_Bug_TTT"/>
    <property type="match status" value="1"/>
</dbReference>
<dbReference type="InterPro" id="IPR042100">
    <property type="entry name" value="Bug_dom1"/>
</dbReference>
<dbReference type="PANTHER" id="PTHR42928">
    <property type="entry name" value="TRICARBOXYLATE-BINDING PROTEIN"/>
    <property type="match status" value="1"/>
</dbReference>
<gene>
    <name evidence="3" type="ORF">P9989_04755</name>
</gene>
<dbReference type="InterPro" id="IPR005064">
    <property type="entry name" value="BUG"/>
</dbReference>
<dbReference type="RefSeq" id="WP_283077668.1">
    <property type="nucleotide sequence ID" value="NZ_CP121671.1"/>
</dbReference>
<keyword evidence="4" id="KW-1185">Reference proteome</keyword>
<sequence length="325" mass="35571">MRKFGMIPLLLLLLLMAACSGNASSSQEYPTKNLEIVAPASPGGGWDLTARSLEKVLSGQGLVEENINVINKPGGGGEVGWKYLKNQDAHSLAVNSSLVLTNNLLGQSELTYKDFTPIATLATEWQSLAVPKDSKFKSAKDFMKALKEDPSSIKIGVGPGLGNDDHLSIVQAASEYGIDPSKLNFLVYEGGGDVVTALLGGHVDAVTTSLSEVKDQHIANKLEILAVSSEKPIKGIEDVPTWKEQGVDLVFPHWRGLMGPPDMTEEQIAFWDKKLSKMVKTDEWKKVLKNNDWEGFYKNSEETKAFLQEQHDLYKQLIEDSGLVD</sequence>
<reference evidence="3 4" key="1">
    <citation type="submission" date="2023-04" db="EMBL/GenBank/DDBJ databases">
        <title>Genome sequence of Halobacillus naozhouensis KACC 21980.</title>
        <authorList>
            <person name="Kim S."/>
            <person name="Heo J."/>
            <person name="Kwon S.-W."/>
        </authorList>
    </citation>
    <scope>NUCLEOTIDE SEQUENCE [LARGE SCALE GENOMIC DNA]</scope>
    <source>
        <strain evidence="3 4">KCTC 13234</strain>
    </source>
</reference>
<proteinExistence type="inferred from homology"/>
<feature type="chain" id="PRO_5045466171" evidence="2">
    <location>
        <begin position="24"/>
        <end position="325"/>
    </location>
</feature>
<dbReference type="PANTHER" id="PTHR42928:SF3">
    <property type="entry name" value="UPF0065 PROTEIN YFLP"/>
    <property type="match status" value="1"/>
</dbReference>
<dbReference type="Gene3D" id="3.40.190.10">
    <property type="entry name" value="Periplasmic binding protein-like II"/>
    <property type="match status" value="1"/>
</dbReference>
<organism evidence="3 4">
    <name type="scientific">Halobacillus naozhouensis</name>
    <dbReference type="NCBI Taxonomy" id="554880"/>
    <lineage>
        <taxon>Bacteria</taxon>
        <taxon>Bacillati</taxon>
        <taxon>Bacillota</taxon>
        <taxon>Bacilli</taxon>
        <taxon>Bacillales</taxon>
        <taxon>Bacillaceae</taxon>
        <taxon>Halobacillus</taxon>
    </lineage>
</organism>
<evidence type="ECO:0000256" key="1">
    <source>
        <dbReference type="ARBA" id="ARBA00006987"/>
    </source>
</evidence>
<evidence type="ECO:0000313" key="3">
    <source>
        <dbReference type="EMBL" id="WFT75702.1"/>
    </source>
</evidence>
<evidence type="ECO:0000313" key="4">
    <source>
        <dbReference type="Proteomes" id="UP001221597"/>
    </source>
</evidence>
<keyword evidence="2" id="KW-0732">Signal</keyword>
<dbReference type="SUPFAM" id="SSF53850">
    <property type="entry name" value="Periplasmic binding protein-like II"/>
    <property type="match status" value="1"/>
</dbReference>
<accession>A0ABY8J299</accession>